<dbReference type="AlphaFoldDB" id="A0A366D046"/>
<keyword evidence="2" id="KW-1185">Reference proteome</keyword>
<gene>
    <name evidence="1" type="ORF">DFP76_105317</name>
</gene>
<evidence type="ECO:0000313" key="1">
    <source>
        <dbReference type="EMBL" id="RBO82844.1"/>
    </source>
</evidence>
<organism evidence="1 2">
    <name type="scientific">Marinomonas aquiplantarum</name>
    <dbReference type="NCBI Taxonomy" id="491951"/>
    <lineage>
        <taxon>Bacteria</taxon>
        <taxon>Pseudomonadati</taxon>
        <taxon>Pseudomonadota</taxon>
        <taxon>Gammaproteobacteria</taxon>
        <taxon>Oceanospirillales</taxon>
        <taxon>Oceanospirillaceae</taxon>
        <taxon>Marinomonas</taxon>
    </lineage>
</organism>
<evidence type="ECO:0000313" key="2">
    <source>
        <dbReference type="Proteomes" id="UP000252086"/>
    </source>
</evidence>
<sequence>MTSCYKQKGLLLEQAFCVLKKNRLYNRMLSMICSTTSSTTDPVIE</sequence>
<name>A0A366D046_9GAMM</name>
<proteinExistence type="predicted"/>
<protein>
    <submittedName>
        <fullName evidence="1">Uncharacterized protein</fullName>
    </submittedName>
</protein>
<comment type="caution">
    <text evidence="1">The sequence shown here is derived from an EMBL/GenBank/DDBJ whole genome shotgun (WGS) entry which is preliminary data.</text>
</comment>
<accession>A0A366D046</accession>
<reference evidence="1 2" key="1">
    <citation type="submission" date="2018-06" db="EMBL/GenBank/DDBJ databases">
        <title>Genomic Encyclopedia of Type Strains, Phase III (KMG-III): the genomes of soil and plant-associated and newly described type strains.</title>
        <authorList>
            <person name="Whitman W."/>
        </authorList>
    </citation>
    <scope>NUCLEOTIDE SEQUENCE [LARGE SCALE GENOMIC DNA]</scope>
    <source>
        <strain evidence="1 2">CECT 7732</strain>
    </source>
</reference>
<dbReference type="EMBL" id="QNRF01000005">
    <property type="protein sequence ID" value="RBO82844.1"/>
    <property type="molecule type" value="Genomic_DNA"/>
</dbReference>
<dbReference type="Proteomes" id="UP000252086">
    <property type="component" value="Unassembled WGS sequence"/>
</dbReference>